<accession>F7A9L9</accession>
<dbReference type="GO" id="GO:0046655">
    <property type="term" value="P:folic acid metabolic process"/>
    <property type="evidence" value="ECO:0000318"/>
    <property type="project" value="GO_Central"/>
</dbReference>
<evidence type="ECO:0000313" key="13">
    <source>
        <dbReference type="Proteomes" id="UP000002280"/>
    </source>
</evidence>
<evidence type="ECO:0000256" key="9">
    <source>
        <dbReference type="ARBA" id="ARBA00048873"/>
    </source>
</evidence>
<dbReference type="Gene3D" id="3.40.430.10">
    <property type="entry name" value="Dihydrofolate Reductase, subunit A"/>
    <property type="match status" value="1"/>
</dbReference>
<reference evidence="12" key="3">
    <citation type="submission" date="2025-09" db="UniProtKB">
        <authorList>
            <consortium name="Ensembl"/>
        </authorList>
    </citation>
    <scope>IDENTIFICATION</scope>
</reference>
<dbReference type="AlphaFoldDB" id="F7A9L9"/>
<dbReference type="EC" id="1.5.1.3" evidence="3"/>
<dbReference type="InterPro" id="IPR017925">
    <property type="entry name" value="DHFR_CS"/>
</dbReference>
<keyword evidence="7" id="KW-0521">NADP</keyword>
<dbReference type="GO" id="GO:0046452">
    <property type="term" value="P:dihydrofolate metabolic process"/>
    <property type="evidence" value="ECO:0000318"/>
    <property type="project" value="GO_Central"/>
</dbReference>
<dbReference type="InParanoid" id="F7A9L9"/>
<organism evidence="12 13">
    <name type="scientific">Monodelphis domestica</name>
    <name type="common">Gray short-tailed opossum</name>
    <dbReference type="NCBI Taxonomy" id="13616"/>
    <lineage>
        <taxon>Eukaryota</taxon>
        <taxon>Metazoa</taxon>
        <taxon>Chordata</taxon>
        <taxon>Craniata</taxon>
        <taxon>Vertebrata</taxon>
        <taxon>Euteleostomi</taxon>
        <taxon>Mammalia</taxon>
        <taxon>Metatheria</taxon>
        <taxon>Didelphimorphia</taxon>
        <taxon>Didelphidae</taxon>
        <taxon>Monodelphis</taxon>
    </lineage>
</organism>
<dbReference type="PRINTS" id="PR00070">
    <property type="entry name" value="DHFR"/>
</dbReference>
<keyword evidence="13" id="KW-1185">Reference proteome</keyword>
<dbReference type="eggNOG" id="KOG1324">
    <property type="taxonomic scope" value="Eukaryota"/>
</dbReference>
<dbReference type="FunCoup" id="F7A9L9">
    <property type="interactions" value="1152"/>
</dbReference>
<evidence type="ECO:0000256" key="10">
    <source>
        <dbReference type="RuleBase" id="RU004474"/>
    </source>
</evidence>
<dbReference type="Ensembl" id="ENSMODT00000037517.3">
    <property type="protein sequence ID" value="ENSMODP00000035928.2"/>
    <property type="gene ID" value="ENSMODG00000024860.3"/>
</dbReference>
<dbReference type="GeneTree" id="ENSGT00390000010283"/>
<dbReference type="GO" id="GO:0006730">
    <property type="term" value="P:one-carbon metabolic process"/>
    <property type="evidence" value="ECO:0007669"/>
    <property type="project" value="UniProtKB-KW"/>
</dbReference>
<dbReference type="GO" id="GO:0050661">
    <property type="term" value="F:NADP binding"/>
    <property type="evidence" value="ECO:0000318"/>
    <property type="project" value="GO_Central"/>
</dbReference>
<keyword evidence="8" id="KW-0560">Oxidoreductase</keyword>
<dbReference type="UniPathway" id="UPA00077">
    <property type="reaction ID" value="UER00158"/>
</dbReference>
<dbReference type="PROSITE" id="PS00075">
    <property type="entry name" value="DHFR_1"/>
    <property type="match status" value="1"/>
</dbReference>
<dbReference type="STRING" id="13616.ENSMODP00000035928"/>
<comment type="catalytic activity">
    <reaction evidence="9">
        <text>(6S)-5,6,7,8-tetrahydrofolate + NADP(+) = 7,8-dihydrofolate + NADPH + H(+)</text>
        <dbReference type="Rhea" id="RHEA:15009"/>
        <dbReference type="ChEBI" id="CHEBI:15378"/>
        <dbReference type="ChEBI" id="CHEBI:57451"/>
        <dbReference type="ChEBI" id="CHEBI:57453"/>
        <dbReference type="ChEBI" id="CHEBI:57783"/>
        <dbReference type="ChEBI" id="CHEBI:58349"/>
        <dbReference type="EC" id="1.5.1.3"/>
    </reaction>
</comment>
<protein>
    <recommendedName>
        <fullName evidence="4">Dihydrofolate reductase</fullName>
        <ecNumber evidence="3">1.5.1.3</ecNumber>
    </recommendedName>
</protein>
<reference evidence="12 13" key="1">
    <citation type="journal article" date="2007" name="Nature">
        <title>Genome of the marsupial Monodelphis domestica reveals innovation in non-coding sequences.</title>
        <authorList>
            <person name="Mikkelsen T.S."/>
            <person name="Wakefield M.J."/>
            <person name="Aken B."/>
            <person name="Amemiya C.T."/>
            <person name="Chang J.L."/>
            <person name="Duke S."/>
            <person name="Garber M."/>
            <person name="Gentles A.J."/>
            <person name="Goodstadt L."/>
            <person name="Heger A."/>
            <person name="Jurka J."/>
            <person name="Kamal M."/>
            <person name="Mauceli E."/>
            <person name="Searle S.M."/>
            <person name="Sharpe T."/>
            <person name="Baker M.L."/>
            <person name="Batzer M.A."/>
            <person name="Benos P.V."/>
            <person name="Belov K."/>
            <person name="Clamp M."/>
            <person name="Cook A."/>
            <person name="Cuff J."/>
            <person name="Das R."/>
            <person name="Davidow L."/>
            <person name="Deakin J.E."/>
            <person name="Fazzari M.J."/>
            <person name="Glass J.L."/>
            <person name="Grabherr M."/>
            <person name="Greally J.M."/>
            <person name="Gu W."/>
            <person name="Hore T.A."/>
            <person name="Huttley G.A."/>
            <person name="Kleber M."/>
            <person name="Jirtle R.L."/>
            <person name="Koina E."/>
            <person name="Lee J.T."/>
            <person name="Mahony S."/>
            <person name="Marra M.A."/>
            <person name="Miller R.D."/>
            <person name="Nicholls R.D."/>
            <person name="Oda M."/>
            <person name="Papenfuss A.T."/>
            <person name="Parra Z.E."/>
            <person name="Pollock D.D."/>
            <person name="Ray D.A."/>
            <person name="Schein J.E."/>
            <person name="Speed T.P."/>
            <person name="Thompson K."/>
            <person name="VandeBerg J.L."/>
            <person name="Wade C.M."/>
            <person name="Walker J.A."/>
            <person name="Waters P.D."/>
            <person name="Webber C."/>
            <person name="Weidman J.R."/>
            <person name="Xie X."/>
            <person name="Zody M.C."/>
            <person name="Baldwin J."/>
            <person name="Abdouelleil A."/>
            <person name="Abdulkadir J."/>
            <person name="Abebe A."/>
            <person name="Abera B."/>
            <person name="Abreu J."/>
            <person name="Acer S.C."/>
            <person name="Aftuck L."/>
            <person name="Alexander A."/>
            <person name="An P."/>
            <person name="Anderson E."/>
            <person name="Anderson S."/>
            <person name="Arachi H."/>
            <person name="Azer M."/>
            <person name="Bachantsang P."/>
            <person name="Barry A."/>
            <person name="Bayul T."/>
            <person name="Berlin A."/>
            <person name="Bessette D."/>
            <person name="Bloom T."/>
            <person name="Bloom T."/>
            <person name="Boguslavskiy L."/>
            <person name="Bonnet C."/>
            <person name="Boukhgalter B."/>
            <person name="Bourzgui I."/>
            <person name="Brown A."/>
            <person name="Cahill P."/>
            <person name="Channer S."/>
            <person name="Cheshatsang Y."/>
            <person name="Chuda L."/>
            <person name="Citroen M."/>
            <person name="Collymore A."/>
            <person name="Cooke P."/>
            <person name="Costello M."/>
            <person name="D'Aco K."/>
            <person name="Daza R."/>
            <person name="De Haan G."/>
            <person name="DeGray S."/>
            <person name="DeMaso C."/>
            <person name="Dhargay N."/>
            <person name="Dooley K."/>
            <person name="Dooley E."/>
            <person name="Doricent M."/>
            <person name="Dorje P."/>
            <person name="Dorjee K."/>
            <person name="Dupes A."/>
            <person name="Elong R."/>
            <person name="Falk J."/>
            <person name="Farina A."/>
            <person name="Faro S."/>
            <person name="Ferguson D."/>
            <person name="Fisher S."/>
            <person name="Foley C.D."/>
            <person name="Franke A."/>
            <person name="Friedrich D."/>
            <person name="Gadbois L."/>
            <person name="Gearin G."/>
            <person name="Gearin C.R."/>
            <person name="Giannoukos G."/>
            <person name="Goode T."/>
            <person name="Graham J."/>
            <person name="Grandbois E."/>
            <person name="Grewal S."/>
            <person name="Gyaltsen K."/>
            <person name="Hafez N."/>
            <person name="Hagos B."/>
            <person name="Hall J."/>
            <person name="Henson C."/>
            <person name="Hollinger A."/>
            <person name="Honan T."/>
            <person name="Huard M.D."/>
            <person name="Hughes L."/>
            <person name="Hurhula B."/>
            <person name="Husby M.E."/>
            <person name="Kamat A."/>
            <person name="Kanga B."/>
            <person name="Kashin S."/>
            <person name="Khazanovich D."/>
            <person name="Kisner P."/>
            <person name="Lance K."/>
            <person name="Lara M."/>
            <person name="Lee W."/>
            <person name="Lennon N."/>
            <person name="Letendre F."/>
            <person name="LeVine R."/>
            <person name="Lipovsky A."/>
            <person name="Liu X."/>
            <person name="Liu J."/>
            <person name="Liu S."/>
            <person name="Lokyitsang T."/>
            <person name="Lokyitsang Y."/>
            <person name="Lubonja R."/>
            <person name="Lui A."/>
            <person name="MacDonald P."/>
            <person name="Magnisalis V."/>
            <person name="Maru K."/>
            <person name="Matthews C."/>
            <person name="McCusker W."/>
            <person name="McDonough S."/>
            <person name="Mehta T."/>
            <person name="Meldrim J."/>
            <person name="Meneus L."/>
            <person name="Mihai O."/>
            <person name="Mihalev A."/>
            <person name="Mihova T."/>
            <person name="Mittelman R."/>
            <person name="Mlenga V."/>
            <person name="Montmayeur A."/>
            <person name="Mulrain L."/>
            <person name="Navidi A."/>
            <person name="Naylor J."/>
            <person name="Negash T."/>
            <person name="Nguyen T."/>
            <person name="Nguyen N."/>
            <person name="Nicol R."/>
            <person name="Norbu C."/>
            <person name="Norbu N."/>
            <person name="Novod N."/>
            <person name="O'Neill B."/>
            <person name="Osman S."/>
            <person name="Markiewicz E."/>
            <person name="Oyono O.L."/>
            <person name="Patti C."/>
            <person name="Phunkhang P."/>
            <person name="Pierre F."/>
            <person name="Priest M."/>
            <person name="Raghuraman S."/>
            <person name="Rege F."/>
            <person name="Reyes R."/>
            <person name="Rise C."/>
            <person name="Rogov P."/>
            <person name="Ross K."/>
            <person name="Ryan E."/>
            <person name="Settipalli S."/>
            <person name="Shea T."/>
            <person name="Sherpa N."/>
            <person name="Shi L."/>
            <person name="Shih D."/>
            <person name="Sparrow T."/>
            <person name="Spaulding J."/>
            <person name="Stalker J."/>
            <person name="Stange-Thomann N."/>
            <person name="Stavropoulos S."/>
            <person name="Stone C."/>
            <person name="Strader C."/>
            <person name="Tesfaye S."/>
            <person name="Thomson T."/>
            <person name="Thoulutsang Y."/>
            <person name="Thoulutsang D."/>
            <person name="Topham K."/>
            <person name="Topping I."/>
            <person name="Tsamla T."/>
            <person name="Vassiliev H."/>
            <person name="Vo A."/>
            <person name="Wangchuk T."/>
            <person name="Wangdi T."/>
            <person name="Weiand M."/>
            <person name="Wilkinson J."/>
            <person name="Wilson A."/>
            <person name="Yadav S."/>
            <person name="Young G."/>
            <person name="Yu Q."/>
            <person name="Zembek L."/>
            <person name="Zhong D."/>
            <person name="Zimmer A."/>
            <person name="Zwirko Z."/>
            <person name="Jaffe D.B."/>
            <person name="Alvarez P."/>
            <person name="Brockman W."/>
            <person name="Butler J."/>
            <person name="Chin C."/>
            <person name="Gnerre S."/>
            <person name="MacCallum I."/>
            <person name="Graves J.A."/>
            <person name="Ponting C.P."/>
            <person name="Breen M."/>
            <person name="Samollow P.B."/>
            <person name="Lander E.S."/>
            <person name="Lindblad-Toh K."/>
        </authorList>
    </citation>
    <scope>NUCLEOTIDE SEQUENCE [LARGE SCALE GENOMIC DNA]</scope>
</reference>
<dbReference type="GO" id="GO:0031427">
    <property type="term" value="P:response to methotrexate"/>
    <property type="evidence" value="ECO:0007669"/>
    <property type="project" value="UniProtKB-KW"/>
</dbReference>
<dbReference type="PANTHER" id="PTHR48069:SF6">
    <property type="entry name" value="DIHYDROFOLATE REDUCTASE"/>
    <property type="match status" value="1"/>
</dbReference>
<evidence type="ECO:0000256" key="8">
    <source>
        <dbReference type="ARBA" id="ARBA00023002"/>
    </source>
</evidence>
<sequence length="231" mass="26174">MALIVSSTNSSDCIPDFAKPRPLLLQGCGYPIQRPASAATLPPDMVRQLNCIAAVSKNMGIGKDGDLPWPLLRNEFKYFQKMTTTPSVEGKQNLVIMGKKTWFSIPEKCRPLKDRINVVLSRELKEPPQGAHYLASSLDNALNLLELPELADKVDMVWIVGGSSVYKEAMNKPGHQRLFITRILQEFESDTFFPEIDLKKYKQLQDYPGVSPDVQEEKGIQYKFEVYEKHE</sequence>
<name>F7A9L9_MONDO</name>
<evidence type="ECO:0000256" key="5">
    <source>
        <dbReference type="ARBA" id="ARBA00022563"/>
    </source>
</evidence>
<dbReference type="Proteomes" id="UP000002280">
    <property type="component" value="Chromosome 3"/>
</dbReference>
<dbReference type="PANTHER" id="PTHR48069">
    <property type="entry name" value="DIHYDROFOLATE REDUCTASE"/>
    <property type="match status" value="1"/>
</dbReference>
<dbReference type="Pfam" id="PF00186">
    <property type="entry name" value="DHFR_1"/>
    <property type="match status" value="1"/>
</dbReference>
<keyword evidence="5" id="KW-0554">One-carbon metabolism</keyword>
<keyword evidence="6" id="KW-0487">Methotrexate resistance</keyword>
<dbReference type="FunFam" id="3.40.430.10:FF:000002">
    <property type="entry name" value="Dihydrofolate reductase"/>
    <property type="match status" value="1"/>
</dbReference>
<dbReference type="Bgee" id="ENSMODG00000024860">
    <property type="expression patterns" value="Expressed in hindlimb bud and 20 other cell types or tissues"/>
</dbReference>
<evidence type="ECO:0000256" key="4">
    <source>
        <dbReference type="ARBA" id="ARBA00018886"/>
    </source>
</evidence>
<dbReference type="GO" id="GO:0005739">
    <property type="term" value="C:mitochondrion"/>
    <property type="evidence" value="ECO:0000318"/>
    <property type="project" value="GO_Central"/>
</dbReference>
<dbReference type="InterPro" id="IPR001796">
    <property type="entry name" value="DHFR_dom"/>
</dbReference>
<reference evidence="12" key="2">
    <citation type="submission" date="2025-08" db="UniProtKB">
        <authorList>
            <consortium name="Ensembl"/>
        </authorList>
    </citation>
    <scope>IDENTIFICATION</scope>
</reference>
<dbReference type="HOGENOM" id="CLU_043966_2_3_1"/>
<evidence type="ECO:0000256" key="7">
    <source>
        <dbReference type="ARBA" id="ARBA00022857"/>
    </source>
</evidence>
<dbReference type="CDD" id="cd00209">
    <property type="entry name" value="DHFR"/>
    <property type="match status" value="1"/>
</dbReference>
<dbReference type="GO" id="GO:0004146">
    <property type="term" value="F:dihydrofolate reductase activity"/>
    <property type="evidence" value="ECO:0000318"/>
    <property type="project" value="GO_Central"/>
</dbReference>
<comment type="similarity">
    <text evidence="2 10">Belongs to the dihydrofolate reductase family.</text>
</comment>
<dbReference type="PROSITE" id="PS51330">
    <property type="entry name" value="DHFR_2"/>
    <property type="match status" value="1"/>
</dbReference>
<dbReference type="InterPro" id="IPR012259">
    <property type="entry name" value="DHFR"/>
</dbReference>
<proteinExistence type="inferred from homology"/>
<evidence type="ECO:0000259" key="11">
    <source>
        <dbReference type="PROSITE" id="PS51330"/>
    </source>
</evidence>
<feature type="domain" description="DHFR" evidence="11">
    <location>
        <begin position="48"/>
        <end position="229"/>
    </location>
</feature>
<comment type="pathway">
    <text evidence="1">Cofactor biosynthesis; tetrahydrofolate biosynthesis; 5,6,7,8-tetrahydrofolate from 7,8-dihydrofolate: step 1/1.</text>
</comment>
<evidence type="ECO:0000256" key="2">
    <source>
        <dbReference type="ARBA" id="ARBA00009539"/>
    </source>
</evidence>
<evidence type="ECO:0000256" key="3">
    <source>
        <dbReference type="ARBA" id="ARBA00012856"/>
    </source>
</evidence>
<evidence type="ECO:0000256" key="6">
    <source>
        <dbReference type="ARBA" id="ARBA00022609"/>
    </source>
</evidence>
<dbReference type="GO" id="GO:0046654">
    <property type="term" value="P:tetrahydrofolate biosynthetic process"/>
    <property type="evidence" value="ECO:0000318"/>
    <property type="project" value="GO_Central"/>
</dbReference>
<dbReference type="InterPro" id="IPR024072">
    <property type="entry name" value="DHFR-like_dom_sf"/>
</dbReference>
<evidence type="ECO:0000313" key="12">
    <source>
        <dbReference type="Ensembl" id="ENSMODP00000035928.2"/>
    </source>
</evidence>
<evidence type="ECO:0000256" key="1">
    <source>
        <dbReference type="ARBA" id="ARBA00004903"/>
    </source>
</evidence>
<dbReference type="OMA" id="RDNQLPW"/>
<dbReference type="SUPFAM" id="SSF53597">
    <property type="entry name" value="Dihydrofolate reductase-like"/>
    <property type="match status" value="1"/>
</dbReference>